<protein>
    <recommendedName>
        <fullName evidence="1">Ig-like domain-containing protein</fullName>
    </recommendedName>
</protein>
<dbReference type="RefSeq" id="WP_382385926.1">
    <property type="nucleotide sequence ID" value="NZ_JBHLWI010000004.1"/>
</dbReference>
<name>A0ABV6FNP0_9BACT</name>
<dbReference type="PROSITE" id="PS51257">
    <property type="entry name" value="PROKAR_LIPOPROTEIN"/>
    <property type="match status" value="1"/>
</dbReference>
<reference evidence="2 3" key="1">
    <citation type="submission" date="2024-09" db="EMBL/GenBank/DDBJ databases">
        <authorList>
            <person name="Sun Q."/>
            <person name="Mori K."/>
        </authorList>
    </citation>
    <scope>NUCLEOTIDE SEQUENCE [LARGE SCALE GENOMIC DNA]</scope>
    <source>
        <strain evidence="2 3">CCM 7650</strain>
    </source>
</reference>
<evidence type="ECO:0000313" key="2">
    <source>
        <dbReference type="EMBL" id="MFC0261479.1"/>
    </source>
</evidence>
<organism evidence="2 3">
    <name type="scientific">Fontibacter flavus</name>
    <dbReference type="NCBI Taxonomy" id="654838"/>
    <lineage>
        <taxon>Bacteria</taxon>
        <taxon>Pseudomonadati</taxon>
        <taxon>Bacteroidota</taxon>
        <taxon>Cytophagia</taxon>
        <taxon>Cytophagales</taxon>
        <taxon>Cyclobacteriaceae</taxon>
        <taxon>Fontibacter</taxon>
    </lineage>
</organism>
<sequence length="388" mass="41902">MRALSLRQSLTGVWGLVILLFAFSCSQVEDLNPQLDAKEELAQGPGTKINFQGPLVEPVNWALRVGGNGNNGGNVDCDDLDETYAESSGRNNYNDGAFDEKWPEGLEVEVVDGTYVTWSYTAPKGYCLERMAVIVKGGSAANVYEYKSGIKNDDGLAAPVNASGKPAGLSNLTFCFTLTEAPEPPVSDGDQKECFEEGIVLRASAKVSGEGVTVVWYDAASGGNVVDDPILDEVGEVTYWAEAVKFEGCVSAERTAVKLVLEDCDEEYFCEGSQTAYGGSTEGDGSAWWFYFDTTKDAEQPIYAGQKLTNGKVTYDADKDEISIDLGDWELQESDEAVKVLAYNELPTARPANGGGPNSPRIYAGRELLVKGNGSRFYVIHLDVVCNQ</sequence>
<evidence type="ECO:0000259" key="1">
    <source>
        <dbReference type="Pfam" id="PF19081"/>
    </source>
</evidence>
<keyword evidence="3" id="KW-1185">Reference proteome</keyword>
<dbReference type="InterPro" id="IPR044023">
    <property type="entry name" value="Ig_7"/>
</dbReference>
<gene>
    <name evidence="2" type="ORF">ACFFIP_02210</name>
</gene>
<evidence type="ECO:0000313" key="3">
    <source>
        <dbReference type="Proteomes" id="UP001589797"/>
    </source>
</evidence>
<accession>A0ABV6FNP0</accession>
<feature type="domain" description="Ig-like" evidence="1">
    <location>
        <begin position="182"/>
        <end position="259"/>
    </location>
</feature>
<dbReference type="EMBL" id="JBHLWI010000004">
    <property type="protein sequence ID" value="MFC0261479.1"/>
    <property type="molecule type" value="Genomic_DNA"/>
</dbReference>
<dbReference type="Proteomes" id="UP001589797">
    <property type="component" value="Unassembled WGS sequence"/>
</dbReference>
<proteinExistence type="predicted"/>
<dbReference type="Pfam" id="PF19081">
    <property type="entry name" value="Ig_7"/>
    <property type="match status" value="1"/>
</dbReference>
<comment type="caution">
    <text evidence="2">The sequence shown here is derived from an EMBL/GenBank/DDBJ whole genome shotgun (WGS) entry which is preliminary data.</text>
</comment>